<feature type="binding site" evidence="5">
    <location>
        <begin position="12"/>
        <end position="17"/>
    </location>
    <ligand>
        <name>ATP</name>
        <dbReference type="ChEBI" id="CHEBI:30616"/>
    </ligand>
</feature>
<dbReference type="GO" id="GO:0005737">
    <property type="term" value="C:cytoplasm"/>
    <property type="evidence" value="ECO:0007669"/>
    <property type="project" value="UniProtKB-SubCell"/>
</dbReference>
<dbReference type="GO" id="GO:0005524">
    <property type="term" value="F:ATP binding"/>
    <property type="evidence" value="ECO:0007669"/>
    <property type="project" value="UniProtKB-UniRule"/>
</dbReference>
<reference evidence="8" key="1">
    <citation type="submission" date="2015-09" db="EMBL/GenBank/DDBJ databases">
        <authorList>
            <person name="Rodrigo-Torres Lidia"/>
            <person name="Arahal R.David."/>
        </authorList>
    </citation>
    <scope>NUCLEOTIDE SEQUENCE [LARGE SCALE GENOMIC DNA]</scope>
    <source>
        <strain evidence="8">CECT 7735</strain>
    </source>
</reference>
<dbReference type="CDD" id="cd02022">
    <property type="entry name" value="DPCK"/>
    <property type="match status" value="1"/>
</dbReference>
<keyword evidence="5 7" id="KW-0808">Transferase</keyword>
<comment type="catalytic activity">
    <reaction evidence="5">
        <text>3'-dephospho-CoA + ATP = ADP + CoA + H(+)</text>
        <dbReference type="Rhea" id="RHEA:18245"/>
        <dbReference type="ChEBI" id="CHEBI:15378"/>
        <dbReference type="ChEBI" id="CHEBI:30616"/>
        <dbReference type="ChEBI" id="CHEBI:57287"/>
        <dbReference type="ChEBI" id="CHEBI:57328"/>
        <dbReference type="ChEBI" id="CHEBI:456216"/>
        <dbReference type="EC" id="2.7.1.24"/>
    </reaction>
</comment>
<dbReference type="GO" id="GO:0015937">
    <property type="term" value="P:coenzyme A biosynthetic process"/>
    <property type="evidence" value="ECO:0007669"/>
    <property type="project" value="UniProtKB-UniRule"/>
</dbReference>
<keyword evidence="2 5" id="KW-0547">Nucleotide-binding</keyword>
<dbReference type="HAMAP" id="MF_00376">
    <property type="entry name" value="Dephospho_CoA_kinase"/>
    <property type="match status" value="1"/>
</dbReference>
<protein>
    <recommendedName>
        <fullName evidence="5 6">Dephospho-CoA kinase</fullName>
        <ecNumber evidence="5 6">2.7.1.24</ecNumber>
    </recommendedName>
    <alternativeName>
        <fullName evidence="5">Dephosphocoenzyme A kinase</fullName>
    </alternativeName>
</protein>
<evidence type="ECO:0000256" key="4">
    <source>
        <dbReference type="ARBA" id="ARBA00022993"/>
    </source>
</evidence>
<evidence type="ECO:0000256" key="2">
    <source>
        <dbReference type="ARBA" id="ARBA00022741"/>
    </source>
</evidence>
<dbReference type="EC" id="2.7.1.24" evidence="5 6"/>
<comment type="function">
    <text evidence="5">Catalyzes the phosphorylation of the 3'-hydroxyl group of dephosphocoenzyme A to form coenzyme A.</text>
</comment>
<dbReference type="NCBIfam" id="TIGR00152">
    <property type="entry name" value="dephospho-CoA kinase"/>
    <property type="match status" value="1"/>
</dbReference>
<dbReference type="PROSITE" id="PS51219">
    <property type="entry name" value="DPCK"/>
    <property type="match status" value="1"/>
</dbReference>
<evidence type="ECO:0000256" key="6">
    <source>
        <dbReference type="NCBIfam" id="TIGR00152"/>
    </source>
</evidence>
<dbReference type="Pfam" id="PF01121">
    <property type="entry name" value="CoaE"/>
    <property type="match status" value="1"/>
</dbReference>
<dbReference type="PANTHER" id="PTHR10695:SF46">
    <property type="entry name" value="BIFUNCTIONAL COENZYME A SYNTHASE-RELATED"/>
    <property type="match status" value="1"/>
</dbReference>
<sequence>MSFRLGLTGSIGMGKSTTADLFRAAGCDVWDADAAVHRMYDVSGRAVAPIQSALPTAVENGAVSRDRLKELIGQDPSVLKTLEKIVHPLVAEDRAEFVSKSEADILVFDIPLLFETGGNKTMDAVVCVSVPAEIQKNRVLARGTMTEAQFEQIRAKQMPNEEKCAQSDFVIITDTLDHAREQVEAVVVTLRKQIQNA</sequence>
<dbReference type="RefSeq" id="WP_058312547.1">
    <property type="nucleotide sequence ID" value="NZ_CYTW01000004.1"/>
</dbReference>
<gene>
    <name evidence="5 7" type="primary">coaE</name>
    <name evidence="7" type="ORF">PH7735_03387</name>
</gene>
<name>A0A0N7MAB4_9RHOB</name>
<dbReference type="GeneID" id="83882365"/>
<keyword evidence="3 5" id="KW-0067">ATP-binding</keyword>
<keyword evidence="8" id="KW-1185">Reference proteome</keyword>
<organism evidence="7 8">
    <name type="scientific">Shimia thalassica</name>
    <dbReference type="NCBI Taxonomy" id="1715693"/>
    <lineage>
        <taxon>Bacteria</taxon>
        <taxon>Pseudomonadati</taxon>
        <taxon>Pseudomonadota</taxon>
        <taxon>Alphaproteobacteria</taxon>
        <taxon>Rhodobacterales</taxon>
        <taxon>Roseobacteraceae</taxon>
    </lineage>
</organism>
<dbReference type="Proteomes" id="UP000051870">
    <property type="component" value="Unassembled WGS sequence"/>
</dbReference>
<dbReference type="PANTHER" id="PTHR10695">
    <property type="entry name" value="DEPHOSPHO-COA KINASE-RELATED"/>
    <property type="match status" value="1"/>
</dbReference>
<keyword evidence="5 7" id="KW-0418">Kinase</keyword>
<keyword evidence="4 5" id="KW-0173">Coenzyme A biosynthesis</keyword>
<comment type="pathway">
    <text evidence="5">Cofactor biosynthesis; coenzyme A biosynthesis; CoA from (R)-pantothenate: step 5/5.</text>
</comment>
<dbReference type="InterPro" id="IPR027417">
    <property type="entry name" value="P-loop_NTPase"/>
</dbReference>
<dbReference type="SUPFAM" id="SSF52540">
    <property type="entry name" value="P-loop containing nucleoside triphosphate hydrolases"/>
    <property type="match status" value="1"/>
</dbReference>
<dbReference type="STRING" id="1715693.PH7735_03387"/>
<dbReference type="Gene3D" id="3.40.50.300">
    <property type="entry name" value="P-loop containing nucleotide triphosphate hydrolases"/>
    <property type="match status" value="1"/>
</dbReference>
<evidence type="ECO:0000256" key="3">
    <source>
        <dbReference type="ARBA" id="ARBA00022840"/>
    </source>
</evidence>
<dbReference type="AlphaFoldDB" id="A0A0N7MAB4"/>
<comment type="similarity">
    <text evidence="1 5">Belongs to the CoaE family.</text>
</comment>
<evidence type="ECO:0000256" key="5">
    <source>
        <dbReference type="HAMAP-Rule" id="MF_00376"/>
    </source>
</evidence>
<evidence type="ECO:0000313" key="7">
    <source>
        <dbReference type="EMBL" id="CUK09577.1"/>
    </source>
</evidence>
<proteinExistence type="inferred from homology"/>
<dbReference type="EMBL" id="CYTW01000004">
    <property type="protein sequence ID" value="CUK09577.1"/>
    <property type="molecule type" value="Genomic_DNA"/>
</dbReference>
<evidence type="ECO:0000313" key="8">
    <source>
        <dbReference type="Proteomes" id="UP000051870"/>
    </source>
</evidence>
<evidence type="ECO:0000256" key="1">
    <source>
        <dbReference type="ARBA" id="ARBA00009018"/>
    </source>
</evidence>
<keyword evidence="5" id="KW-0963">Cytoplasm</keyword>
<comment type="subcellular location">
    <subcellularLocation>
        <location evidence="5">Cytoplasm</location>
    </subcellularLocation>
</comment>
<dbReference type="GO" id="GO:0004140">
    <property type="term" value="F:dephospho-CoA kinase activity"/>
    <property type="evidence" value="ECO:0007669"/>
    <property type="project" value="UniProtKB-UniRule"/>
</dbReference>
<accession>A0A0N7MAB4</accession>
<dbReference type="UniPathway" id="UPA00241">
    <property type="reaction ID" value="UER00356"/>
</dbReference>
<dbReference type="InterPro" id="IPR001977">
    <property type="entry name" value="Depp_CoAkinase"/>
</dbReference>